<evidence type="ECO:0000313" key="4">
    <source>
        <dbReference type="Proteomes" id="UP000550609"/>
    </source>
</evidence>
<evidence type="ECO:0000259" key="2">
    <source>
        <dbReference type="SMART" id="SM00829"/>
    </source>
</evidence>
<name>A0A7W3V1U3_9GAMM</name>
<evidence type="ECO:0000313" key="3">
    <source>
        <dbReference type="EMBL" id="MBB1117447.1"/>
    </source>
</evidence>
<dbReference type="PANTHER" id="PTHR43205:SF7">
    <property type="entry name" value="PROSTAGLANDIN REDUCTASE 1"/>
    <property type="match status" value="1"/>
</dbReference>
<dbReference type="RefSeq" id="WP_182622474.1">
    <property type="nucleotide sequence ID" value="NZ_JACIUV010000004.1"/>
</dbReference>
<dbReference type="InterPro" id="IPR011032">
    <property type="entry name" value="GroES-like_sf"/>
</dbReference>
<dbReference type="CDD" id="cd05288">
    <property type="entry name" value="PGDH"/>
    <property type="match status" value="1"/>
</dbReference>
<dbReference type="InterPro" id="IPR045010">
    <property type="entry name" value="MDR_fam"/>
</dbReference>
<dbReference type="SUPFAM" id="SSF50129">
    <property type="entry name" value="GroES-like"/>
    <property type="match status" value="1"/>
</dbReference>
<dbReference type="Gene3D" id="3.90.180.10">
    <property type="entry name" value="Medium-chain alcohol dehydrogenases, catalytic domain"/>
    <property type="match status" value="1"/>
</dbReference>
<protein>
    <submittedName>
        <fullName evidence="3">NADP-dependent oxidoreductase</fullName>
    </submittedName>
</protein>
<dbReference type="SUPFAM" id="SSF51735">
    <property type="entry name" value="NAD(P)-binding Rossmann-fold domains"/>
    <property type="match status" value="1"/>
</dbReference>
<dbReference type="SMART" id="SM00829">
    <property type="entry name" value="PKS_ER"/>
    <property type="match status" value="1"/>
</dbReference>
<dbReference type="PANTHER" id="PTHR43205">
    <property type="entry name" value="PROSTAGLANDIN REDUCTASE"/>
    <property type="match status" value="1"/>
</dbReference>
<comment type="caution">
    <text evidence="3">The sequence shown here is derived from an EMBL/GenBank/DDBJ whole genome shotgun (WGS) entry which is preliminary data.</text>
</comment>
<feature type="domain" description="Enoyl reductase (ER)" evidence="2">
    <location>
        <begin position="21"/>
        <end position="332"/>
    </location>
</feature>
<dbReference type="InterPro" id="IPR020843">
    <property type="entry name" value="ER"/>
</dbReference>
<dbReference type="InterPro" id="IPR041694">
    <property type="entry name" value="ADH_N_2"/>
</dbReference>
<dbReference type="Pfam" id="PF00107">
    <property type="entry name" value="ADH_zinc_N"/>
    <property type="match status" value="1"/>
</dbReference>
<dbReference type="FunFam" id="3.40.50.720:FF:000121">
    <property type="entry name" value="Prostaglandin reductase 2"/>
    <property type="match status" value="1"/>
</dbReference>
<sequence length="337" mass="34950">MQRVPATMQAVCLRAIPQGMPQLSDFSLQSLPVPPMLAGQVLVRLHWLSLDPFLRAQLGGRYVAPCPPLGAIVPGYAVGQVVDDASGRFAAGTWVTGLLGWAQYAVADANALQAVDETLAPPSTAVGVLGIPGLTAWAGVRRILAPEAGQTIVISTAAGAVGSIAGQLCKAAGARVVGLTSTAEKCDLVTGTYGFDACVNYRAPDFADALRAACPQGIDGYFDNVGGAVLETVLGQLALRARVVLCGLSDQYNRAERPPGPNLGPVIGARARLEGLVVYDHLADFGTCRQELAGLIAAGQLYYREHIHHGLEQAAAGFIGLLNGENSGKALVAVEHP</sequence>
<dbReference type="InterPro" id="IPR013149">
    <property type="entry name" value="ADH-like_C"/>
</dbReference>
<keyword evidence="1" id="KW-0560">Oxidoreductase</keyword>
<reference evidence="3 4" key="1">
    <citation type="submission" date="2020-08" db="EMBL/GenBank/DDBJ databases">
        <title>Stenotrophomonas sp. W1S232.</title>
        <authorList>
            <person name="Deng Y."/>
        </authorList>
    </citation>
    <scope>NUCLEOTIDE SEQUENCE [LARGE SCALE GENOMIC DNA]</scope>
    <source>
        <strain evidence="3 4">W1S232</strain>
    </source>
</reference>
<dbReference type="Proteomes" id="UP000550609">
    <property type="component" value="Unassembled WGS sequence"/>
</dbReference>
<evidence type="ECO:0000256" key="1">
    <source>
        <dbReference type="ARBA" id="ARBA00023002"/>
    </source>
</evidence>
<dbReference type="GO" id="GO:0016628">
    <property type="term" value="F:oxidoreductase activity, acting on the CH-CH group of donors, NAD or NADP as acceptor"/>
    <property type="evidence" value="ECO:0007669"/>
    <property type="project" value="InterPro"/>
</dbReference>
<dbReference type="Gene3D" id="3.40.50.720">
    <property type="entry name" value="NAD(P)-binding Rossmann-like Domain"/>
    <property type="match status" value="1"/>
</dbReference>
<dbReference type="EMBL" id="JACIUV010000004">
    <property type="protein sequence ID" value="MBB1117447.1"/>
    <property type="molecule type" value="Genomic_DNA"/>
</dbReference>
<dbReference type="AlphaFoldDB" id="A0A7W3V1U3"/>
<accession>A0A7W3V1U3</accession>
<dbReference type="Pfam" id="PF16884">
    <property type="entry name" value="ADH_N_2"/>
    <property type="match status" value="1"/>
</dbReference>
<organism evidence="3 4">
    <name type="scientific">Stenotrophomonas koreensis</name>
    <dbReference type="NCBI Taxonomy" id="266128"/>
    <lineage>
        <taxon>Bacteria</taxon>
        <taxon>Pseudomonadati</taxon>
        <taxon>Pseudomonadota</taxon>
        <taxon>Gammaproteobacteria</taxon>
        <taxon>Lysobacterales</taxon>
        <taxon>Lysobacteraceae</taxon>
        <taxon>Stenotrophomonas</taxon>
    </lineage>
</organism>
<dbReference type="InterPro" id="IPR036291">
    <property type="entry name" value="NAD(P)-bd_dom_sf"/>
</dbReference>
<gene>
    <name evidence="3" type="ORF">H4O09_10345</name>
</gene>
<proteinExistence type="predicted"/>